<organism evidence="9 10">
    <name type="scientific">Vibrio agarivorans</name>
    <dbReference type="NCBI Taxonomy" id="153622"/>
    <lineage>
        <taxon>Bacteria</taxon>
        <taxon>Pseudomonadati</taxon>
        <taxon>Pseudomonadota</taxon>
        <taxon>Gammaproteobacteria</taxon>
        <taxon>Vibrionales</taxon>
        <taxon>Vibrionaceae</taxon>
        <taxon>Vibrio</taxon>
    </lineage>
</organism>
<evidence type="ECO:0000256" key="7">
    <source>
        <dbReference type="ARBA" id="ARBA00023277"/>
    </source>
</evidence>
<sequence length="343" mass="38515">MCGTSYTDGEQAILVHLRNSNGVTATLMDIGATWLSFCAPVQGKDRELLIRANDMDAYLEQEAYLGATVGRFANRIAKGQFSIDGREYQLPINNGENSLHGGELGFDKKRWTIIEQTHSSVTFFLHLHDGEQGYPGNMDVKVRYELTQDNALEIRYEATCDKDCPVNLTNHAYFNLSESSEDGIALKHHLKVEAEYYLPVSETLIPTGELKPVVGTSFDFQKEKEIARDFMSDSDQAIASGYDHCFVFSQKDCDAESIVATLTAPERDLKMHVKTTKPGMQCYTGNFLAGINGYDKSYKNNDGVALETQYFPDAPNQPQWKSRNPLLKAGATYQHKTVYQLEW</sequence>
<dbReference type="NCBIfam" id="NF008277">
    <property type="entry name" value="PRK11055.1"/>
    <property type="match status" value="1"/>
</dbReference>
<comment type="similarity">
    <text evidence="3 8">Belongs to the aldose epimerase family.</text>
</comment>
<dbReference type="InterPro" id="IPR011013">
    <property type="entry name" value="Gal_mutarotase_sf_dom"/>
</dbReference>
<gene>
    <name evidence="9" type="primary">galM</name>
    <name evidence="9" type="ORF">QWJ08_16895</name>
</gene>
<name>A0ABT7Y4Q2_9VIBR</name>
<keyword evidence="6 8" id="KW-0413">Isomerase</keyword>
<evidence type="ECO:0000256" key="4">
    <source>
        <dbReference type="ARBA" id="ARBA00013185"/>
    </source>
</evidence>
<dbReference type="InterPro" id="IPR014718">
    <property type="entry name" value="GH-type_carb-bd"/>
</dbReference>
<dbReference type="InterPro" id="IPR013458">
    <property type="entry name" value="Ald_epimerase_bac"/>
</dbReference>
<evidence type="ECO:0000256" key="2">
    <source>
        <dbReference type="ARBA" id="ARBA00005028"/>
    </source>
</evidence>
<proteinExistence type="inferred from homology"/>
<accession>A0ABT7Y4Q2</accession>
<comment type="caution">
    <text evidence="9">The sequence shown here is derived from an EMBL/GenBank/DDBJ whole genome shotgun (WGS) entry which is preliminary data.</text>
</comment>
<keyword evidence="10" id="KW-1185">Reference proteome</keyword>
<dbReference type="SUPFAM" id="SSF74650">
    <property type="entry name" value="Galactose mutarotase-like"/>
    <property type="match status" value="1"/>
</dbReference>
<dbReference type="PIRSF" id="PIRSF005096">
    <property type="entry name" value="GALM"/>
    <property type="match status" value="1"/>
</dbReference>
<dbReference type="EMBL" id="JAUEOZ010000002">
    <property type="protein sequence ID" value="MDN2483022.1"/>
    <property type="molecule type" value="Genomic_DNA"/>
</dbReference>
<protein>
    <recommendedName>
        <fullName evidence="5 8">Aldose 1-epimerase</fullName>
        <ecNumber evidence="4 8">5.1.3.3</ecNumber>
    </recommendedName>
</protein>
<dbReference type="PANTHER" id="PTHR10091:SF0">
    <property type="entry name" value="GALACTOSE MUTAROTASE"/>
    <property type="match status" value="1"/>
</dbReference>
<dbReference type="CDD" id="cd09019">
    <property type="entry name" value="galactose_mutarotase_like"/>
    <property type="match status" value="1"/>
</dbReference>
<dbReference type="PROSITE" id="PS00545">
    <property type="entry name" value="ALDOSE_1_EPIMERASE"/>
    <property type="match status" value="1"/>
</dbReference>
<dbReference type="Pfam" id="PF01263">
    <property type="entry name" value="Aldose_epim"/>
    <property type="match status" value="1"/>
</dbReference>
<dbReference type="InterPro" id="IPR008183">
    <property type="entry name" value="Aldose_1/G6P_1-epimerase"/>
</dbReference>
<dbReference type="InterPro" id="IPR018052">
    <property type="entry name" value="Ald1_epimerase_CS"/>
</dbReference>
<evidence type="ECO:0000313" key="10">
    <source>
        <dbReference type="Proteomes" id="UP001169719"/>
    </source>
</evidence>
<comment type="pathway">
    <text evidence="2 8">Carbohydrate metabolism; hexose metabolism.</text>
</comment>
<keyword evidence="7 8" id="KW-0119">Carbohydrate metabolism</keyword>
<evidence type="ECO:0000256" key="6">
    <source>
        <dbReference type="ARBA" id="ARBA00023235"/>
    </source>
</evidence>
<evidence type="ECO:0000313" key="9">
    <source>
        <dbReference type="EMBL" id="MDN2483022.1"/>
    </source>
</evidence>
<evidence type="ECO:0000256" key="8">
    <source>
        <dbReference type="PIRNR" id="PIRNR005096"/>
    </source>
</evidence>
<dbReference type="InterPro" id="IPR015443">
    <property type="entry name" value="Aldose_1-epimerase"/>
</dbReference>
<dbReference type="Gene3D" id="2.70.98.10">
    <property type="match status" value="1"/>
</dbReference>
<evidence type="ECO:0000256" key="1">
    <source>
        <dbReference type="ARBA" id="ARBA00001614"/>
    </source>
</evidence>
<reference evidence="9" key="1">
    <citation type="submission" date="2024-05" db="EMBL/GenBank/DDBJ databases">
        <title>Genome Sequences of Four Agar- Degrading Marine Bacteria.</title>
        <authorList>
            <person name="Phillips E.K."/>
            <person name="Shaffer J.C."/>
            <person name="Henson M.W."/>
            <person name="Temperton B."/>
            <person name="Thrash C.J."/>
            <person name="Martin M.O."/>
        </authorList>
    </citation>
    <scope>NUCLEOTIDE SEQUENCE</scope>
    <source>
        <strain evidence="9">EKP203</strain>
    </source>
</reference>
<dbReference type="InterPro" id="IPR047215">
    <property type="entry name" value="Galactose_mutarotase-like"/>
</dbReference>
<evidence type="ECO:0000256" key="3">
    <source>
        <dbReference type="ARBA" id="ARBA00006206"/>
    </source>
</evidence>
<comment type="catalytic activity">
    <reaction evidence="1 8">
        <text>alpha-D-glucose = beta-D-glucose</text>
        <dbReference type="Rhea" id="RHEA:10264"/>
        <dbReference type="ChEBI" id="CHEBI:15903"/>
        <dbReference type="ChEBI" id="CHEBI:17925"/>
        <dbReference type="EC" id="5.1.3.3"/>
    </reaction>
</comment>
<evidence type="ECO:0000256" key="5">
    <source>
        <dbReference type="ARBA" id="ARBA00014165"/>
    </source>
</evidence>
<dbReference type="PANTHER" id="PTHR10091">
    <property type="entry name" value="ALDOSE-1-EPIMERASE"/>
    <property type="match status" value="1"/>
</dbReference>
<dbReference type="NCBIfam" id="TIGR02636">
    <property type="entry name" value="galM_Leloir"/>
    <property type="match status" value="1"/>
</dbReference>
<dbReference type="EC" id="5.1.3.3" evidence="4 8"/>
<dbReference type="Proteomes" id="UP001169719">
    <property type="component" value="Unassembled WGS sequence"/>
</dbReference>